<evidence type="ECO:0000313" key="2">
    <source>
        <dbReference type="Proteomes" id="UP000606922"/>
    </source>
</evidence>
<dbReference type="RefSeq" id="WP_188510612.1">
    <property type="nucleotide sequence ID" value="NZ_BMGB01000001.1"/>
</dbReference>
<reference evidence="1" key="1">
    <citation type="journal article" date="2014" name="Int. J. Syst. Evol. Microbiol.">
        <title>Complete genome sequence of Corynebacterium casei LMG S-19264T (=DSM 44701T), isolated from a smear-ripened cheese.</title>
        <authorList>
            <consortium name="US DOE Joint Genome Institute (JGI-PGF)"/>
            <person name="Walter F."/>
            <person name="Albersmeier A."/>
            <person name="Kalinowski J."/>
            <person name="Ruckert C."/>
        </authorList>
    </citation>
    <scope>NUCLEOTIDE SEQUENCE</scope>
    <source>
        <strain evidence="1">CGMCC 1.12813</strain>
    </source>
</reference>
<dbReference type="AlphaFoldDB" id="A0A916SP79"/>
<name>A0A916SP79_9MICO</name>
<organism evidence="1 2">
    <name type="scientific">Conyzicola nivalis</name>
    <dbReference type="NCBI Taxonomy" id="1477021"/>
    <lineage>
        <taxon>Bacteria</taxon>
        <taxon>Bacillati</taxon>
        <taxon>Actinomycetota</taxon>
        <taxon>Actinomycetes</taxon>
        <taxon>Micrococcales</taxon>
        <taxon>Microbacteriaceae</taxon>
        <taxon>Conyzicola</taxon>
    </lineage>
</organism>
<accession>A0A916SP79</accession>
<dbReference type="Proteomes" id="UP000606922">
    <property type="component" value="Unassembled WGS sequence"/>
</dbReference>
<dbReference type="EMBL" id="BMGB01000001">
    <property type="protein sequence ID" value="GGB06761.1"/>
    <property type="molecule type" value="Genomic_DNA"/>
</dbReference>
<reference evidence="1" key="2">
    <citation type="submission" date="2020-09" db="EMBL/GenBank/DDBJ databases">
        <authorList>
            <person name="Sun Q."/>
            <person name="Zhou Y."/>
        </authorList>
    </citation>
    <scope>NUCLEOTIDE SEQUENCE</scope>
    <source>
        <strain evidence="1">CGMCC 1.12813</strain>
    </source>
</reference>
<gene>
    <name evidence="1" type="ORF">GCM10010979_21620</name>
</gene>
<protein>
    <submittedName>
        <fullName evidence="1">Uncharacterized protein</fullName>
    </submittedName>
</protein>
<evidence type="ECO:0000313" key="1">
    <source>
        <dbReference type="EMBL" id="GGB06761.1"/>
    </source>
</evidence>
<proteinExistence type="predicted"/>
<sequence>MSAEYDAFGPWIDEVTSPEEVPRLYRDYPIDFADTRTVLKFPRDIARRDATPAMDLFDHLVIVTERALTVLSRADDRYTEVSVPHDQVAAITDWVNLLDARLVIQTLAGDVVSVAYNGSSNDSVTALVDQLRELAHRAAPTRGRAALAALPTLGLDDLGKKDALIVTSFRDLVRREPDVRLVAARGREAIASRTTAARLLDLVARPTLHGCAVGISDTELHIIGRREWIVRGGAPVVSRSRTIIALGLLGKATVAEHPKFAGVNVVTLAAGSSRIDIPAPQGSPTERVLLAL</sequence>
<comment type="caution">
    <text evidence="1">The sequence shown here is derived from an EMBL/GenBank/DDBJ whole genome shotgun (WGS) entry which is preliminary data.</text>
</comment>
<keyword evidence="2" id="KW-1185">Reference proteome</keyword>